<dbReference type="PANTHER" id="PTHR43135">
    <property type="entry name" value="ALPHA-D-RIBOSE 1-METHYLPHOSPHONATE 5-TRIPHOSPHATE DIPHOSPHATASE"/>
    <property type="match status" value="1"/>
</dbReference>
<gene>
    <name evidence="3" type="ORF">NE848_10760</name>
</gene>
<comment type="caution">
    <text evidence="3">The sequence shown here is derived from an EMBL/GenBank/DDBJ whole genome shotgun (WGS) entry which is preliminary data.</text>
</comment>
<keyword evidence="1" id="KW-0732">Signal</keyword>
<evidence type="ECO:0000313" key="3">
    <source>
        <dbReference type="EMBL" id="MCM8569863.1"/>
    </source>
</evidence>
<name>A0ABT0Z371_9FLAO</name>
<feature type="signal peptide" evidence="1">
    <location>
        <begin position="1"/>
        <end position="25"/>
    </location>
</feature>
<dbReference type="Pfam" id="PF01979">
    <property type="entry name" value="Amidohydro_1"/>
    <property type="match status" value="1"/>
</dbReference>
<dbReference type="InterPro" id="IPR051781">
    <property type="entry name" value="Metallo-dep_Hydrolase"/>
</dbReference>
<dbReference type="SUPFAM" id="SSF51338">
    <property type="entry name" value="Composite domain of metallo-dependent hydrolases"/>
    <property type="match status" value="1"/>
</dbReference>
<feature type="domain" description="Amidohydrolase-related" evidence="2">
    <location>
        <begin position="82"/>
        <end position="437"/>
    </location>
</feature>
<dbReference type="RefSeq" id="WP_252113360.1">
    <property type="nucleotide sequence ID" value="NZ_JAMSCK010000003.1"/>
</dbReference>
<organism evidence="3 4">
    <name type="scientific">Gramella jeungdoensis</name>
    <dbReference type="NCBI Taxonomy" id="708091"/>
    <lineage>
        <taxon>Bacteria</taxon>
        <taxon>Pseudomonadati</taxon>
        <taxon>Bacteroidota</taxon>
        <taxon>Flavobacteriia</taxon>
        <taxon>Flavobacteriales</taxon>
        <taxon>Flavobacteriaceae</taxon>
        <taxon>Christiangramia</taxon>
    </lineage>
</organism>
<evidence type="ECO:0000256" key="1">
    <source>
        <dbReference type="SAM" id="SignalP"/>
    </source>
</evidence>
<protein>
    <submittedName>
        <fullName evidence="3">Amidohydrolase family protein</fullName>
    </submittedName>
</protein>
<keyword evidence="4" id="KW-1185">Reference proteome</keyword>
<dbReference type="Gene3D" id="3.20.20.140">
    <property type="entry name" value="Metal-dependent hydrolases"/>
    <property type="match status" value="2"/>
</dbReference>
<sequence length="454" mass="50173">MFKKLNFFLLLIAALIFSASGFDEAVQAEPLLLIKNANLIDGTGRPMRRGIHIVVENGSFKEIGKDIKVPGNARVIDASRNTIIPGIIGAHNHMHIPGNTFLGEAGSKLYLASGVTTIQTCGSASPFKELELSKEIEKAITIGPEIIPSAPYFTGPGGNPNMIIPRSEKHLKDTLNFWLDKGIKWVKVYRNIRPSDLEIIIKEAHEAGAKVRGHLCSVTFEEAALMGIDVIEHGLNSASDFRTHKANGKCSGGREYMDELDTGSEEVRKLLQLLIDNDVSLNSTLAIYEASIPGRAFAEDRSINLMSEDLREAYKNRMKNHRESEADGRIRRDRLKRIMAFEKLFYKMGGNLTSGVDAGRHVLPGFGDQRNFELLIEAGFTTEEAIKIMTGNGAKMLSRHEIGTIEAGKRADFVILKGDLSEQASVIKEVENVYKNGVRYDPELLLEGLQIGRE</sequence>
<dbReference type="Gene3D" id="2.30.40.10">
    <property type="entry name" value="Urease, subunit C, domain 1"/>
    <property type="match status" value="2"/>
</dbReference>
<proteinExistence type="predicted"/>
<dbReference type="EMBL" id="JAMSCK010000003">
    <property type="protein sequence ID" value="MCM8569863.1"/>
    <property type="molecule type" value="Genomic_DNA"/>
</dbReference>
<evidence type="ECO:0000259" key="2">
    <source>
        <dbReference type="Pfam" id="PF01979"/>
    </source>
</evidence>
<evidence type="ECO:0000313" key="4">
    <source>
        <dbReference type="Proteomes" id="UP001155077"/>
    </source>
</evidence>
<dbReference type="InterPro" id="IPR032466">
    <property type="entry name" value="Metal_Hydrolase"/>
</dbReference>
<accession>A0ABT0Z371</accession>
<dbReference type="SUPFAM" id="SSF51556">
    <property type="entry name" value="Metallo-dependent hydrolases"/>
    <property type="match status" value="1"/>
</dbReference>
<feature type="chain" id="PRO_5046388282" evidence="1">
    <location>
        <begin position="26"/>
        <end position="454"/>
    </location>
</feature>
<dbReference type="InterPro" id="IPR006680">
    <property type="entry name" value="Amidohydro-rel"/>
</dbReference>
<reference evidence="3" key="1">
    <citation type="submission" date="2022-06" db="EMBL/GenBank/DDBJ databases">
        <title>Gramella sediminis sp. nov., isolated from deep-sea sediment of the Indian Ocean.</title>
        <authorList>
            <person name="Yang L."/>
        </authorList>
    </citation>
    <scope>NUCLEOTIDE SEQUENCE</scope>
    <source>
        <strain evidence="3">HMD3159</strain>
    </source>
</reference>
<dbReference type="PANTHER" id="PTHR43135:SF3">
    <property type="entry name" value="ALPHA-D-RIBOSE 1-METHYLPHOSPHONATE 5-TRIPHOSPHATE DIPHOSPHATASE"/>
    <property type="match status" value="1"/>
</dbReference>
<dbReference type="InterPro" id="IPR011059">
    <property type="entry name" value="Metal-dep_hydrolase_composite"/>
</dbReference>
<dbReference type="Proteomes" id="UP001155077">
    <property type="component" value="Unassembled WGS sequence"/>
</dbReference>